<organism evidence="9 10">
    <name type="scientific">Heterorhabditis bacteriophora</name>
    <name type="common">Entomopathogenic nematode worm</name>
    <dbReference type="NCBI Taxonomy" id="37862"/>
    <lineage>
        <taxon>Eukaryota</taxon>
        <taxon>Metazoa</taxon>
        <taxon>Ecdysozoa</taxon>
        <taxon>Nematoda</taxon>
        <taxon>Chromadorea</taxon>
        <taxon>Rhabditida</taxon>
        <taxon>Rhabditina</taxon>
        <taxon>Rhabditomorpha</taxon>
        <taxon>Strongyloidea</taxon>
        <taxon>Heterorhabditidae</taxon>
        <taxon>Heterorhabditis</taxon>
    </lineage>
</organism>
<keyword evidence="6 8" id="KW-0472">Membrane</keyword>
<dbReference type="AlphaFoldDB" id="A0A1I7WNN7"/>
<evidence type="ECO:0000256" key="1">
    <source>
        <dbReference type="ARBA" id="ARBA00004141"/>
    </source>
</evidence>
<keyword evidence="3" id="KW-0813">Transport</keyword>
<evidence type="ECO:0000256" key="8">
    <source>
        <dbReference type="SAM" id="Phobius"/>
    </source>
</evidence>
<feature type="transmembrane region" description="Helical" evidence="8">
    <location>
        <begin position="156"/>
        <end position="175"/>
    </location>
</feature>
<evidence type="ECO:0000256" key="4">
    <source>
        <dbReference type="ARBA" id="ARBA00022692"/>
    </source>
</evidence>
<feature type="transmembrane region" description="Helical" evidence="8">
    <location>
        <begin position="55"/>
        <end position="72"/>
    </location>
</feature>
<evidence type="ECO:0000256" key="2">
    <source>
        <dbReference type="ARBA" id="ARBA00007863"/>
    </source>
</evidence>
<sequence length="294" mass="32216">MGILAQQSLSPFYVCVSCGHFICDHTVLRHLFSILQIVDSEASMSPVLRISLTPILARSSTTLLCTIFFLVTKEILNSYSGALDDIGTPLHRATGVCICLIGIACLIWADIEDGKGSIGGNHRVLGDLLCIGGALLYAVANVSEEFLVKQHSRMEYLGMVGLFGSLISGVQLAVLEHKNLAQIDWNLSTISFFLLFAISMFIFYSLVTIVLQKTSALMFNLSTLTADFYSLMFGLFLFKDTVSPLPANANANSTIAMYMCQSDTRNCPVHGRRANSIMSTNAEIHRGANFETRY</sequence>
<comment type="function">
    <text evidence="7">Putative solute transporter.</text>
</comment>
<dbReference type="PANTHER" id="PTHR14233">
    <property type="entry name" value="DUF914-RELATED"/>
    <property type="match status" value="1"/>
</dbReference>
<accession>A0A1I7WNN7</accession>
<protein>
    <submittedName>
        <fullName evidence="10">Solute carrier family 35 member F1</fullName>
    </submittedName>
</protein>
<evidence type="ECO:0000313" key="10">
    <source>
        <dbReference type="WBParaSite" id="Hba_06697"/>
    </source>
</evidence>
<feature type="transmembrane region" description="Helical" evidence="8">
    <location>
        <begin position="92"/>
        <end position="111"/>
    </location>
</feature>
<feature type="transmembrane region" description="Helical" evidence="8">
    <location>
        <begin position="187"/>
        <end position="211"/>
    </location>
</feature>
<name>A0A1I7WNN7_HETBA</name>
<dbReference type="GO" id="GO:0016020">
    <property type="term" value="C:membrane"/>
    <property type="evidence" value="ECO:0007669"/>
    <property type="project" value="UniProtKB-SubCell"/>
</dbReference>
<evidence type="ECO:0000256" key="3">
    <source>
        <dbReference type="ARBA" id="ARBA00022448"/>
    </source>
</evidence>
<dbReference type="GO" id="GO:0022857">
    <property type="term" value="F:transmembrane transporter activity"/>
    <property type="evidence" value="ECO:0007669"/>
    <property type="project" value="InterPro"/>
</dbReference>
<comment type="similarity">
    <text evidence="2">Belongs to the SLC35F solute transporter family.</text>
</comment>
<reference evidence="10" key="1">
    <citation type="submission" date="2016-11" db="UniProtKB">
        <authorList>
            <consortium name="WormBaseParasite"/>
        </authorList>
    </citation>
    <scope>IDENTIFICATION</scope>
</reference>
<dbReference type="InterPro" id="IPR009262">
    <property type="entry name" value="SLC35_F1/F2/F6"/>
</dbReference>
<evidence type="ECO:0000256" key="6">
    <source>
        <dbReference type="ARBA" id="ARBA00023136"/>
    </source>
</evidence>
<keyword evidence="9" id="KW-1185">Reference proteome</keyword>
<evidence type="ECO:0000256" key="5">
    <source>
        <dbReference type="ARBA" id="ARBA00022989"/>
    </source>
</evidence>
<feature type="transmembrane region" description="Helical" evidence="8">
    <location>
        <begin position="123"/>
        <end position="140"/>
    </location>
</feature>
<dbReference type="InterPro" id="IPR052221">
    <property type="entry name" value="SLC35F_Transporter"/>
</dbReference>
<proteinExistence type="inferred from homology"/>
<feature type="transmembrane region" description="Helical" evidence="8">
    <location>
        <begin position="217"/>
        <end position="238"/>
    </location>
</feature>
<dbReference type="PANTHER" id="PTHR14233:SF4">
    <property type="entry name" value="SOLUTE CARRIER FAMILY 35 MEMBER F2"/>
    <property type="match status" value="1"/>
</dbReference>
<comment type="subcellular location">
    <subcellularLocation>
        <location evidence="1">Membrane</location>
        <topology evidence="1">Multi-pass membrane protein</topology>
    </subcellularLocation>
</comment>
<keyword evidence="5 8" id="KW-1133">Transmembrane helix</keyword>
<dbReference type="Pfam" id="PF06027">
    <property type="entry name" value="SLC35F"/>
    <property type="match status" value="1"/>
</dbReference>
<dbReference type="WBParaSite" id="Hba_06697">
    <property type="protein sequence ID" value="Hba_06697"/>
    <property type="gene ID" value="Hba_06697"/>
</dbReference>
<evidence type="ECO:0000256" key="7">
    <source>
        <dbReference type="ARBA" id="ARBA00037727"/>
    </source>
</evidence>
<dbReference type="Proteomes" id="UP000095283">
    <property type="component" value="Unplaced"/>
</dbReference>
<evidence type="ECO:0000313" key="9">
    <source>
        <dbReference type="Proteomes" id="UP000095283"/>
    </source>
</evidence>
<keyword evidence="4 8" id="KW-0812">Transmembrane</keyword>